<organism evidence="2 3">
    <name type="scientific">Paraburkholderia tropica</name>
    <dbReference type="NCBI Taxonomy" id="92647"/>
    <lineage>
        <taxon>Bacteria</taxon>
        <taxon>Pseudomonadati</taxon>
        <taxon>Pseudomonadota</taxon>
        <taxon>Betaproteobacteria</taxon>
        <taxon>Burkholderiales</taxon>
        <taxon>Burkholderiaceae</taxon>
        <taxon>Paraburkholderia</taxon>
    </lineage>
</organism>
<proteinExistence type="predicted"/>
<gene>
    <name evidence="2" type="ORF">C7400_1497</name>
</gene>
<dbReference type="GeneID" id="61308425"/>
<keyword evidence="1" id="KW-0812">Transmembrane</keyword>
<keyword evidence="1" id="KW-1133">Transmembrane helix</keyword>
<keyword evidence="3" id="KW-1185">Reference proteome</keyword>
<feature type="transmembrane region" description="Helical" evidence="1">
    <location>
        <begin position="6"/>
        <end position="29"/>
    </location>
</feature>
<accession>A0ABX5MD57</accession>
<dbReference type="EMBL" id="QJJV01000049">
    <property type="protein sequence ID" value="PXX03456.1"/>
    <property type="molecule type" value="Genomic_DNA"/>
</dbReference>
<keyword evidence="1" id="KW-0472">Membrane</keyword>
<dbReference type="RefSeq" id="WP_110330019.1">
    <property type="nucleotide sequence ID" value="NZ_CP049138.1"/>
</dbReference>
<feature type="transmembrane region" description="Helical" evidence="1">
    <location>
        <begin position="130"/>
        <end position="150"/>
    </location>
</feature>
<comment type="caution">
    <text evidence="2">The sequence shown here is derived from an EMBL/GenBank/DDBJ whole genome shotgun (WGS) entry which is preliminary data.</text>
</comment>
<dbReference type="Proteomes" id="UP000247515">
    <property type="component" value="Unassembled WGS sequence"/>
</dbReference>
<evidence type="ECO:0000256" key="1">
    <source>
        <dbReference type="SAM" id="Phobius"/>
    </source>
</evidence>
<reference evidence="2 3" key="1">
    <citation type="submission" date="2018-05" db="EMBL/GenBank/DDBJ databases">
        <title>Genomic Encyclopedia of Type Strains, Phase IV (KMG-V): Genome sequencing to study the core and pangenomes of soil and plant-associated prokaryotes.</title>
        <authorList>
            <person name="Whitman W."/>
        </authorList>
    </citation>
    <scope>NUCLEOTIDE SEQUENCE [LARGE SCALE GENOMIC DNA]</scope>
    <source>
        <strain evidence="2 3">SIr-6563</strain>
    </source>
</reference>
<protein>
    <recommendedName>
        <fullName evidence="4">Permease</fullName>
    </recommendedName>
</protein>
<name>A0ABX5MD57_9BURK</name>
<feature type="transmembrane region" description="Helical" evidence="1">
    <location>
        <begin position="88"/>
        <end position="109"/>
    </location>
</feature>
<sequence length="158" mass="16726">MLGWIWVNAGVAIIAPIVGLGVVLLVHLLAGGDGGLSKDIIDRIKLVAPFRDGQLGYIAVGWAVAAYHDLHEWQSGKISVDWVSDVDIALFLLGGLAGLVAAFGAVSPLKPLAVGATRPRLFSRAGFKRYILAIASIVLSVLVLCIMIFVRLKTTGKI</sequence>
<evidence type="ECO:0000313" key="2">
    <source>
        <dbReference type="EMBL" id="PXX03456.1"/>
    </source>
</evidence>
<evidence type="ECO:0008006" key="4">
    <source>
        <dbReference type="Google" id="ProtNLM"/>
    </source>
</evidence>
<evidence type="ECO:0000313" key="3">
    <source>
        <dbReference type="Proteomes" id="UP000247515"/>
    </source>
</evidence>